<evidence type="ECO:0000256" key="2">
    <source>
        <dbReference type="PROSITE-ProRule" id="PRU00284"/>
    </source>
</evidence>
<reference evidence="7" key="1">
    <citation type="submission" date="2016-10" db="EMBL/GenBank/DDBJ databases">
        <authorList>
            <person name="Varghese N."/>
            <person name="Submissions S."/>
        </authorList>
    </citation>
    <scope>NUCLEOTIDE SEQUENCE [LARGE SCALE GENOMIC DNA]</scope>
    <source>
        <strain evidence="7">DSM 8415</strain>
    </source>
</reference>
<dbReference type="PANTHER" id="PTHR32089">
    <property type="entry name" value="METHYL-ACCEPTING CHEMOTAXIS PROTEIN MCPB"/>
    <property type="match status" value="1"/>
</dbReference>
<feature type="transmembrane region" description="Helical" evidence="4">
    <location>
        <begin position="34"/>
        <end position="55"/>
    </location>
</feature>
<protein>
    <submittedName>
        <fullName evidence="6">Methyl-accepting chemotaxis protein</fullName>
    </submittedName>
</protein>
<dbReference type="SUPFAM" id="SSF58104">
    <property type="entry name" value="Methyl-accepting chemotaxis protein (MCP) signaling domain"/>
    <property type="match status" value="1"/>
</dbReference>
<feature type="coiled-coil region" evidence="3">
    <location>
        <begin position="129"/>
        <end position="156"/>
    </location>
</feature>
<dbReference type="AlphaFoldDB" id="A0A1G6Q8Q9"/>
<organism evidence="6 7">
    <name type="scientific">Desulfurella multipotens</name>
    <dbReference type="NCBI Taxonomy" id="79269"/>
    <lineage>
        <taxon>Bacteria</taxon>
        <taxon>Pseudomonadati</taxon>
        <taxon>Campylobacterota</taxon>
        <taxon>Desulfurellia</taxon>
        <taxon>Desulfurellales</taxon>
        <taxon>Desulfurellaceae</taxon>
        <taxon>Desulfurella</taxon>
    </lineage>
</organism>
<keyword evidence="4" id="KW-1133">Transmembrane helix</keyword>
<keyword evidence="4" id="KW-0472">Membrane</keyword>
<name>A0A1G6Q8Q9_9BACT</name>
<feature type="coiled-coil region" evidence="3">
    <location>
        <begin position="255"/>
        <end position="282"/>
    </location>
</feature>
<gene>
    <name evidence="6" type="ORF">SAMN05660835_01514</name>
</gene>
<evidence type="ECO:0000256" key="3">
    <source>
        <dbReference type="SAM" id="Coils"/>
    </source>
</evidence>
<dbReference type="RefSeq" id="WP_216818762.1">
    <property type="nucleotide sequence ID" value="NZ_FMYU01000011.1"/>
</dbReference>
<dbReference type="InterPro" id="IPR004089">
    <property type="entry name" value="MCPsignal_dom"/>
</dbReference>
<dbReference type="SMART" id="SM00283">
    <property type="entry name" value="MA"/>
    <property type="match status" value="1"/>
</dbReference>
<evidence type="ECO:0000313" key="6">
    <source>
        <dbReference type="EMBL" id="SDC88284.1"/>
    </source>
</evidence>
<evidence type="ECO:0000256" key="1">
    <source>
        <dbReference type="ARBA" id="ARBA00023224"/>
    </source>
</evidence>
<dbReference type="CDD" id="cd11386">
    <property type="entry name" value="MCP_signal"/>
    <property type="match status" value="1"/>
</dbReference>
<dbReference type="GO" id="GO:0007165">
    <property type="term" value="P:signal transduction"/>
    <property type="evidence" value="ECO:0007669"/>
    <property type="project" value="UniProtKB-KW"/>
</dbReference>
<keyword evidence="4" id="KW-0812">Transmembrane</keyword>
<keyword evidence="3" id="KW-0175">Coiled coil</keyword>
<accession>A0A1G6Q8Q9</accession>
<dbReference type="EMBL" id="FMYU01000011">
    <property type="protein sequence ID" value="SDC88284.1"/>
    <property type="molecule type" value="Genomic_DNA"/>
</dbReference>
<dbReference type="Proteomes" id="UP000199411">
    <property type="component" value="Unassembled WGS sequence"/>
</dbReference>
<keyword evidence="1 2" id="KW-0807">Transducer</keyword>
<dbReference type="PROSITE" id="PS50111">
    <property type="entry name" value="CHEMOTAXIS_TRANSDUC_2"/>
    <property type="match status" value="1"/>
</dbReference>
<dbReference type="GO" id="GO:0016020">
    <property type="term" value="C:membrane"/>
    <property type="evidence" value="ECO:0007669"/>
    <property type="project" value="InterPro"/>
</dbReference>
<dbReference type="Gene3D" id="1.10.287.950">
    <property type="entry name" value="Methyl-accepting chemotaxis protein"/>
    <property type="match status" value="1"/>
</dbReference>
<feature type="domain" description="Methyl-accepting transducer" evidence="5">
    <location>
        <begin position="114"/>
        <end position="350"/>
    </location>
</feature>
<proteinExistence type="predicted"/>
<dbReference type="Pfam" id="PF00015">
    <property type="entry name" value="MCPsignal"/>
    <property type="match status" value="1"/>
</dbReference>
<keyword evidence="7" id="KW-1185">Reference proteome</keyword>
<evidence type="ECO:0000313" key="7">
    <source>
        <dbReference type="Proteomes" id="UP000199411"/>
    </source>
</evidence>
<dbReference type="PANTHER" id="PTHR32089:SF112">
    <property type="entry name" value="LYSOZYME-LIKE PROTEIN-RELATED"/>
    <property type="match status" value="1"/>
</dbReference>
<feature type="transmembrane region" description="Helical" evidence="4">
    <location>
        <begin position="6"/>
        <end position="27"/>
    </location>
</feature>
<evidence type="ECO:0000259" key="5">
    <source>
        <dbReference type="PROSITE" id="PS50111"/>
    </source>
</evidence>
<sequence>MVKKLITFTIFTFALYFIGGILAYIFLNSFVQKYFIYTFTAATFIFAIINFWYYYLVIIKPTKQTADEFCKITKQDRYDLTKDYSVPGFCASLGEFINTLVSFSRSIFSELITNATKASVFNAKFNFELKNITHHMNETKDNLEAINKTMNDSTKAIGDISHNMENFVRFMEEVNAISEQTIKTTQNITKASQNSIEVLNENKQSMESLHSQIDDILSIVNVINDISNQTNLLALNAAIEAARAGEHGRGFAVVADEIRKLAEQTQKQSKEIENTINSVAENFNILVERNKIIRDTIEQNTKSVEEMLVSFDNLADKINQANNMINTITAATEEQSSSIEEVAQTVEYLAGSVKEISTSLDNVSSKSLDLSKIAEQSTNILKKVRTGNPLEEVVDLANKCAKEMTDTIENAIKKGIISSSDIWDRNYVPIPNTNPQKYRTRFTDFFKQYIQPIEDKYLNMNQNFRYVLLTDNNGYIAAHNSIYDKPLTGNYEKDLVGNRSMRIFNDTVGLNVARNTDSLIIQTYPRDTGEVISDIGVPVFIEGKHFGGVRVGLGVENI</sequence>
<evidence type="ECO:0000256" key="4">
    <source>
        <dbReference type="SAM" id="Phobius"/>
    </source>
</evidence>